<keyword evidence="1" id="KW-0812">Transmembrane</keyword>
<evidence type="ECO:0000256" key="1">
    <source>
        <dbReference type="SAM" id="Phobius"/>
    </source>
</evidence>
<dbReference type="EMBL" id="SDKK01000001">
    <property type="protein sequence ID" value="TYC62190.1"/>
    <property type="molecule type" value="Genomic_DNA"/>
</dbReference>
<feature type="transmembrane region" description="Helical" evidence="1">
    <location>
        <begin position="73"/>
        <end position="91"/>
    </location>
</feature>
<dbReference type="RefSeq" id="WP_148577280.1">
    <property type="nucleotide sequence ID" value="NZ_SDKK01000001.1"/>
</dbReference>
<keyword evidence="1" id="KW-0472">Membrane</keyword>
<evidence type="ECO:0000313" key="3">
    <source>
        <dbReference type="EMBL" id="TYC62190.1"/>
    </source>
</evidence>
<dbReference type="OrthoDB" id="9130270at2"/>
<proteinExistence type="predicted"/>
<evidence type="ECO:0000313" key="4">
    <source>
        <dbReference type="Proteomes" id="UP000389128"/>
    </source>
</evidence>
<keyword evidence="4" id="KW-1185">Reference proteome</keyword>
<feature type="signal peptide" evidence="2">
    <location>
        <begin position="1"/>
        <end position="24"/>
    </location>
</feature>
<comment type="caution">
    <text evidence="3">The sequence shown here is derived from an EMBL/GenBank/DDBJ whole genome shotgun (WGS) entry which is preliminary data.</text>
</comment>
<dbReference type="Proteomes" id="UP000389128">
    <property type="component" value="Unassembled WGS sequence"/>
</dbReference>
<evidence type="ECO:0008006" key="5">
    <source>
        <dbReference type="Google" id="ProtNLM"/>
    </source>
</evidence>
<name>A0A6C2D6Q0_9RHOO</name>
<evidence type="ECO:0000256" key="2">
    <source>
        <dbReference type="SAM" id="SignalP"/>
    </source>
</evidence>
<protein>
    <recommendedName>
        <fullName evidence="5">Glycine zipper domain-containing protein</fullName>
    </recommendedName>
</protein>
<feature type="chain" id="PRO_5025447236" description="Glycine zipper domain-containing protein" evidence="2">
    <location>
        <begin position="25"/>
        <end position="241"/>
    </location>
</feature>
<organism evidence="3 4">
    <name type="scientific">Zoogloea oleivorans</name>
    <dbReference type="NCBI Taxonomy" id="1552750"/>
    <lineage>
        <taxon>Bacteria</taxon>
        <taxon>Pseudomonadati</taxon>
        <taxon>Pseudomonadota</taxon>
        <taxon>Betaproteobacteria</taxon>
        <taxon>Rhodocyclales</taxon>
        <taxon>Zoogloeaceae</taxon>
        <taxon>Zoogloea</taxon>
    </lineage>
</organism>
<sequence length="241" mass="25473">MHTTQKIAAKAIAALLCLSTAAHAQESANTELDACVKEEQIMLTAKGAGAGVLAGLGAALFSNNKKDALKNAAIGAVVGGAAGFATAYFTAVDTCFKKNPAWIPESKIERTKAYAQVKKDTKYKPTEGIKAQATKIEMPTTIKAGVPMDIVSTFIVLTPNGAETPIVIERKLFAIVEGKETALTFTGRNSEERTVEPGEHQDTARLPIPSDAKADTQYRFEFSVSAGGKPVSTVKETVTVQ</sequence>
<keyword evidence="1" id="KW-1133">Transmembrane helix</keyword>
<gene>
    <name evidence="3" type="ORF">ETQ85_01155</name>
</gene>
<reference evidence="3 4" key="1">
    <citation type="submission" date="2019-01" db="EMBL/GenBank/DDBJ databases">
        <title>Zoogloea oleivorans genome sequencing and assembly.</title>
        <authorList>
            <person name="Tancsics A."/>
            <person name="Farkas M."/>
            <person name="Kriszt B."/>
            <person name="Maroti G."/>
            <person name="Horvath B."/>
        </authorList>
    </citation>
    <scope>NUCLEOTIDE SEQUENCE [LARGE SCALE GENOMIC DNA]</scope>
    <source>
        <strain evidence="3 4">Buc</strain>
    </source>
</reference>
<accession>A0A6C2D6Q0</accession>
<dbReference type="AlphaFoldDB" id="A0A6C2D6Q0"/>
<keyword evidence="2" id="KW-0732">Signal</keyword>